<dbReference type="EMBL" id="FNOI01000010">
    <property type="protein sequence ID" value="SDX61257.1"/>
    <property type="molecule type" value="Genomic_DNA"/>
</dbReference>
<evidence type="ECO:0000313" key="2">
    <source>
        <dbReference type="EMBL" id="SDX61257.1"/>
    </source>
</evidence>
<reference evidence="3" key="1">
    <citation type="submission" date="2016-10" db="EMBL/GenBank/DDBJ databases">
        <authorList>
            <person name="Varghese N."/>
            <person name="Submissions S."/>
        </authorList>
    </citation>
    <scope>NUCLEOTIDE SEQUENCE [LARGE SCALE GENOMIC DNA]</scope>
    <source>
        <strain evidence="3">DSM 26922</strain>
    </source>
</reference>
<keyword evidence="1" id="KW-0812">Transmembrane</keyword>
<dbReference type="Proteomes" id="UP000199441">
    <property type="component" value="Unassembled WGS sequence"/>
</dbReference>
<dbReference type="OrthoDB" id="9841799at2"/>
<keyword evidence="1" id="KW-0472">Membrane</keyword>
<gene>
    <name evidence="2" type="ORF">SAMN04488001_0021</name>
</gene>
<keyword evidence="1" id="KW-1133">Transmembrane helix</keyword>
<evidence type="ECO:0000256" key="1">
    <source>
        <dbReference type="SAM" id="Phobius"/>
    </source>
</evidence>
<dbReference type="STRING" id="670155.SAMN04488001_0021"/>
<dbReference type="AlphaFoldDB" id="A0A1H3D4F1"/>
<evidence type="ECO:0000313" key="3">
    <source>
        <dbReference type="Proteomes" id="UP000199441"/>
    </source>
</evidence>
<sequence length="123" mass="13496">MRIFRVIRIFGALMMFGALFMIGHSYHKTMVAPAGSGPNARFVSSNNGLEINRTGVGQPTMTDSIKLMWAGLVGKEPERKNDLRELHARTALSRAPAPGSVEAATREIDFWTDFTARLGFTGP</sequence>
<organism evidence="2 3">
    <name type="scientific">Litoreibacter albidus</name>
    <dbReference type="NCBI Taxonomy" id="670155"/>
    <lineage>
        <taxon>Bacteria</taxon>
        <taxon>Pseudomonadati</taxon>
        <taxon>Pseudomonadota</taxon>
        <taxon>Alphaproteobacteria</taxon>
        <taxon>Rhodobacterales</taxon>
        <taxon>Roseobacteraceae</taxon>
        <taxon>Litoreibacter</taxon>
    </lineage>
</organism>
<keyword evidence="3" id="KW-1185">Reference proteome</keyword>
<name>A0A1H3D4F1_9RHOB</name>
<dbReference type="RefSeq" id="WP_089948746.1">
    <property type="nucleotide sequence ID" value="NZ_FNOI01000010.1"/>
</dbReference>
<protein>
    <submittedName>
        <fullName evidence="2">Uncharacterized protein</fullName>
    </submittedName>
</protein>
<proteinExistence type="predicted"/>
<feature type="transmembrane region" description="Helical" evidence="1">
    <location>
        <begin position="7"/>
        <end position="26"/>
    </location>
</feature>
<accession>A0A1H3D4F1</accession>